<dbReference type="InterPro" id="IPR013321">
    <property type="entry name" value="Arc_rbn_hlx_hlx"/>
</dbReference>
<dbReference type="EMBL" id="JACXAE010000029">
    <property type="protein sequence ID" value="MBD2771857.1"/>
    <property type="molecule type" value="Genomic_DNA"/>
</dbReference>
<dbReference type="InterPro" id="IPR010985">
    <property type="entry name" value="Ribbon_hlx_hlx"/>
</dbReference>
<dbReference type="Gene3D" id="1.10.1220.10">
    <property type="entry name" value="Met repressor-like"/>
    <property type="match status" value="1"/>
</dbReference>
<gene>
    <name evidence="1" type="ORF">ICL16_07060</name>
</gene>
<dbReference type="Proteomes" id="UP000629098">
    <property type="component" value="Unassembled WGS sequence"/>
</dbReference>
<dbReference type="SUPFAM" id="SSF47598">
    <property type="entry name" value="Ribbon-helix-helix"/>
    <property type="match status" value="1"/>
</dbReference>
<evidence type="ECO:0000313" key="2">
    <source>
        <dbReference type="Proteomes" id="UP000629098"/>
    </source>
</evidence>
<protein>
    <recommendedName>
        <fullName evidence="3">Ribbon-helix-helix protein CopG domain-containing protein</fullName>
    </recommendedName>
</protein>
<dbReference type="RefSeq" id="WP_190826148.1">
    <property type="nucleotide sequence ID" value="NZ_CAWPPI010000029.1"/>
</dbReference>
<comment type="caution">
    <text evidence="1">The sequence shown here is derived from an EMBL/GenBank/DDBJ whole genome shotgun (WGS) entry which is preliminary data.</text>
</comment>
<name>A0A8J7BWI1_9CYAN</name>
<dbReference type="AlphaFoldDB" id="A0A8J7BWI1"/>
<accession>A0A8J7BWI1</accession>
<reference evidence="1" key="1">
    <citation type="submission" date="2020-09" db="EMBL/GenBank/DDBJ databases">
        <title>Iningainema tapete sp. nov. (Scytonemataceae, Cyanobacteria) from greenhouses in central Florida (USA) produces two types of nodularin with biosynthetic potential for microcystin-LR and anabaenopeptins.</title>
        <authorList>
            <person name="Berthold D.E."/>
            <person name="Lefler F.W."/>
            <person name="Huang I.-S."/>
            <person name="Abdulla H."/>
            <person name="Zimba P.V."/>
            <person name="Laughinghouse H.D. IV."/>
        </authorList>
    </citation>
    <scope>NUCLEOTIDE SEQUENCE</scope>
    <source>
        <strain evidence="1">BLCCT55</strain>
    </source>
</reference>
<evidence type="ECO:0000313" key="1">
    <source>
        <dbReference type="EMBL" id="MBD2771857.1"/>
    </source>
</evidence>
<dbReference type="GO" id="GO:0006355">
    <property type="term" value="P:regulation of DNA-templated transcription"/>
    <property type="evidence" value="ECO:0007669"/>
    <property type="project" value="InterPro"/>
</dbReference>
<keyword evidence="2" id="KW-1185">Reference proteome</keyword>
<sequence length="83" mass="9571">MGHIKTAISLSESLLEEAETVANEMNVSRSKLMAIALEEFLKRYHNRQLLAQINAAYTDPNEEEQKVISSMSRHHRQMVEGEW</sequence>
<proteinExistence type="predicted"/>
<organism evidence="1 2">
    <name type="scientific">Iningainema tapete BLCC-T55</name>
    <dbReference type="NCBI Taxonomy" id="2748662"/>
    <lineage>
        <taxon>Bacteria</taxon>
        <taxon>Bacillati</taxon>
        <taxon>Cyanobacteriota</taxon>
        <taxon>Cyanophyceae</taxon>
        <taxon>Nostocales</taxon>
        <taxon>Scytonemataceae</taxon>
        <taxon>Iningainema tapete</taxon>
    </lineage>
</organism>
<evidence type="ECO:0008006" key="3">
    <source>
        <dbReference type="Google" id="ProtNLM"/>
    </source>
</evidence>